<dbReference type="AlphaFoldDB" id="A0A6G8F3H5"/>
<gene>
    <name evidence="1" type="ORF">PlAlph_6300</name>
</gene>
<dbReference type="EMBL" id="MN990732">
    <property type="protein sequence ID" value="QIM10738.1"/>
    <property type="molecule type" value="Genomic_DNA"/>
</dbReference>
<dbReference type="GO" id="GO:0003677">
    <property type="term" value="F:DNA binding"/>
    <property type="evidence" value="ECO:0007669"/>
    <property type="project" value="InterPro"/>
</dbReference>
<organism evidence="1">
    <name type="scientific">uncultured Alphaproteobacteria bacterium</name>
    <dbReference type="NCBI Taxonomy" id="91750"/>
    <lineage>
        <taxon>Bacteria</taxon>
        <taxon>Pseudomonadati</taxon>
        <taxon>Pseudomonadota</taxon>
        <taxon>Alphaproteobacteria</taxon>
        <taxon>environmental samples</taxon>
    </lineage>
</organism>
<accession>A0A6G8F3H5</accession>
<protein>
    <recommendedName>
        <fullName evidence="2">HTH cro/C1-type domain-containing protein</fullName>
    </recommendedName>
</protein>
<name>A0A6G8F3H5_9PROT</name>
<reference evidence="1" key="1">
    <citation type="journal article" date="2020" name="J. ISSAAS">
        <title>Lactobacilli and other gastrointestinal microbiota of Peromyscus leucopus, reservoir host for agents of Lyme disease and other zoonoses in North America.</title>
        <authorList>
            <person name="Milovic A."/>
            <person name="Bassam K."/>
            <person name="Shao H."/>
            <person name="Chatzistamou I."/>
            <person name="Tufts D.M."/>
            <person name="Diuk-Wasser M."/>
            <person name="Barbour A.G."/>
        </authorList>
    </citation>
    <scope>NUCLEOTIDE SEQUENCE</scope>
    <source>
        <strain evidence="1">LL90</strain>
    </source>
</reference>
<proteinExistence type="predicted"/>
<sequence length="77" mass="9029">MAMKDNIKRLIGIELGNLRRERCLCLEEVAALTKLPPAAIDQLELGKLRTWRLYRELFNFYGKTLKIELIDKPKIKD</sequence>
<evidence type="ECO:0000313" key="1">
    <source>
        <dbReference type="EMBL" id="QIM10738.1"/>
    </source>
</evidence>
<dbReference type="InterPro" id="IPR010982">
    <property type="entry name" value="Lambda_DNA-bd_dom_sf"/>
</dbReference>
<dbReference type="SUPFAM" id="SSF47413">
    <property type="entry name" value="lambda repressor-like DNA-binding domains"/>
    <property type="match status" value="1"/>
</dbReference>
<evidence type="ECO:0008006" key="2">
    <source>
        <dbReference type="Google" id="ProtNLM"/>
    </source>
</evidence>